<evidence type="ECO:0000313" key="1">
    <source>
        <dbReference type="EnsemblMetazoa" id="RPRC000855-PA"/>
    </source>
</evidence>
<dbReference type="InParanoid" id="T1HA01"/>
<dbReference type="HOGENOM" id="CLU_2834334_0_0_1"/>
<dbReference type="EnsemblMetazoa" id="RPRC000855-RA">
    <property type="protein sequence ID" value="RPRC000855-PA"/>
    <property type="gene ID" value="RPRC000855"/>
</dbReference>
<dbReference type="VEuPathDB" id="VectorBase:RPRC000855"/>
<name>T1HA01_RHOPR</name>
<evidence type="ECO:0008006" key="3">
    <source>
        <dbReference type="Google" id="ProtNLM"/>
    </source>
</evidence>
<evidence type="ECO:0000313" key="2">
    <source>
        <dbReference type="Proteomes" id="UP000015103"/>
    </source>
</evidence>
<proteinExistence type="predicted"/>
<accession>T1HA01</accession>
<sequence>MAYDRVNRNGLFKCMRVLGFPELLIRLVAMYLRGNCGKVMVQGKTSREFEINKGLRLSTKANDIIL</sequence>
<protein>
    <recommendedName>
        <fullName evidence="3">Reverse transcriptase domain-containing protein</fullName>
    </recommendedName>
</protein>
<keyword evidence="2" id="KW-1185">Reference proteome</keyword>
<reference evidence="1" key="1">
    <citation type="submission" date="2015-05" db="UniProtKB">
        <authorList>
            <consortium name="EnsemblMetazoa"/>
        </authorList>
    </citation>
    <scope>IDENTIFICATION</scope>
</reference>
<dbReference type="Proteomes" id="UP000015103">
    <property type="component" value="Unassembled WGS sequence"/>
</dbReference>
<organism evidence="1 2">
    <name type="scientific">Rhodnius prolixus</name>
    <name type="common">Triatomid bug</name>
    <dbReference type="NCBI Taxonomy" id="13249"/>
    <lineage>
        <taxon>Eukaryota</taxon>
        <taxon>Metazoa</taxon>
        <taxon>Ecdysozoa</taxon>
        <taxon>Arthropoda</taxon>
        <taxon>Hexapoda</taxon>
        <taxon>Insecta</taxon>
        <taxon>Pterygota</taxon>
        <taxon>Neoptera</taxon>
        <taxon>Paraneoptera</taxon>
        <taxon>Hemiptera</taxon>
        <taxon>Heteroptera</taxon>
        <taxon>Panheteroptera</taxon>
        <taxon>Cimicomorpha</taxon>
        <taxon>Reduviidae</taxon>
        <taxon>Triatominae</taxon>
        <taxon>Rhodnius</taxon>
    </lineage>
</organism>
<dbReference type="EMBL" id="ACPB03028467">
    <property type="status" value="NOT_ANNOTATED_CDS"/>
    <property type="molecule type" value="Genomic_DNA"/>
</dbReference>
<dbReference type="AlphaFoldDB" id="T1HA01"/>